<keyword evidence="1" id="KW-0812">Transmembrane</keyword>
<gene>
    <name evidence="2" type="ORF">RN001_001215</name>
</gene>
<sequence length="181" mass="20671">MTVWLKSITLLIAIGYAKAQHFLHFVILGAFGLIGLWLLNALIKDVDKLFNKPSAVLTKPKLFFVKRSIVEDNVYNANNSLQEPHHIDLNVDWKRILTSDPLGCVQSFICQLAAKETEALSKTESVILRLIKSPNQENWATKRLNFAVNYGKEAQKLIACQKYYSYCPYAVDTMMNIIKFF</sequence>
<evidence type="ECO:0000313" key="3">
    <source>
        <dbReference type="Proteomes" id="UP001353858"/>
    </source>
</evidence>
<accession>A0AAN7Q3S3</accession>
<evidence type="ECO:0000256" key="1">
    <source>
        <dbReference type="SAM" id="Phobius"/>
    </source>
</evidence>
<name>A0AAN7Q3S3_9COLE</name>
<feature type="transmembrane region" description="Helical" evidence="1">
    <location>
        <begin position="22"/>
        <end position="43"/>
    </location>
</feature>
<dbReference type="EMBL" id="JARPUR010000001">
    <property type="protein sequence ID" value="KAK4884944.1"/>
    <property type="molecule type" value="Genomic_DNA"/>
</dbReference>
<reference evidence="3" key="1">
    <citation type="submission" date="2023-01" db="EMBL/GenBank/DDBJ databases">
        <title>Key to firefly adult light organ development and bioluminescence: homeobox transcription factors regulate luciferase expression and transportation to peroxisome.</title>
        <authorList>
            <person name="Fu X."/>
        </authorList>
    </citation>
    <scope>NUCLEOTIDE SEQUENCE [LARGE SCALE GENOMIC DNA]</scope>
</reference>
<dbReference type="AlphaFoldDB" id="A0AAN7Q3S3"/>
<protein>
    <submittedName>
        <fullName evidence="2">Uncharacterized protein</fullName>
    </submittedName>
</protein>
<dbReference type="Proteomes" id="UP001353858">
    <property type="component" value="Unassembled WGS sequence"/>
</dbReference>
<evidence type="ECO:0000313" key="2">
    <source>
        <dbReference type="EMBL" id="KAK4884944.1"/>
    </source>
</evidence>
<keyword evidence="1" id="KW-1133">Transmembrane helix</keyword>
<proteinExistence type="predicted"/>
<organism evidence="2 3">
    <name type="scientific">Aquatica leii</name>
    <dbReference type="NCBI Taxonomy" id="1421715"/>
    <lineage>
        <taxon>Eukaryota</taxon>
        <taxon>Metazoa</taxon>
        <taxon>Ecdysozoa</taxon>
        <taxon>Arthropoda</taxon>
        <taxon>Hexapoda</taxon>
        <taxon>Insecta</taxon>
        <taxon>Pterygota</taxon>
        <taxon>Neoptera</taxon>
        <taxon>Endopterygota</taxon>
        <taxon>Coleoptera</taxon>
        <taxon>Polyphaga</taxon>
        <taxon>Elateriformia</taxon>
        <taxon>Elateroidea</taxon>
        <taxon>Lampyridae</taxon>
        <taxon>Luciolinae</taxon>
        <taxon>Aquatica</taxon>
    </lineage>
</organism>
<keyword evidence="1" id="KW-0472">Membrane</keyword>
<keyword evidence="3" id="KW-1185">Reference proteome</keyword>
<comment type="caution">
    <text evidence="2">The sequence shown here is derived from an EMBL/GenBank/DDBJ whole genome shotgun (WGS) entry which is preliminary data.</text>
</comment>